<gene>
    <name evidence="3" type="ORF">QP027_05435</name>
</gene>
<evidence type="ECO:0000313" key="3">
    <source>
        <dbReference type="EMBL" id="WIM69023.1"/>
    </source>
</evidence>
<evidence type="ECO:0000256" key="1">
    <source>
        <dbReference type="ARBA" id="ARBA00008812"/>
    </source>
</evidence>
<dbReference type="SMART" id="SM00867">
    <property type="entry name" value="YceI"/>
    <property type="match status" value="1"/>
</dbReference>
<organism evidence="3 4">
    <name type="scientific">Corynebacterium breve</name>
    <dbReference type="NCBI Taxonomy" id="3049799"/>
    <lineage>
        <taxon>Bacteria</taxon>
        <taxon>Bacillati</taxon>
        <taxon>Actinomycetota</taxon>
        <taxon>Actinomycetes</taxon>
        <taxon>Mycobacteriales</taxon>
        <taxon>Corynebacteriaceae</taxon>
        <taxon>Corynebacterium</taxon>
    </lineage>
</organism>
<sequence>MTGTTKAVVAVGSILIVALLAFALFPVVYGLAMGPGIKTEGINADKTSPATVDVDGEWEVTTQPGPNVTSAGFTFNEVLPAEYKETSGSTGTVAGTVEVSGGKATKGQAIVDMTNIVTDRDVRDVNVRQKILLTNEYPEASFVLTKPADVSHLPDDGSVATVELTGDLTILDTTKTITQEFEAVRDGKNLVVAGDIPINRKQFGVETPEFVAATIAEEGEVNVRLNLVKKS</sequence>
<accession>A0ABY8VK36</accession>
<dbReference type="Proteomes" id="UP001225598">
    <property type="component" value="Chromosome"/>
</dbReference>
<dbReference type="RefSeq" id="WP_284826940.1">
    <property type="nucleotide sequence ID" value="NZ_CP126969.1"/>
</dbReference>
<evidence type="ECO:0000259" key="2">
    <source>
        <dbReference type="SMART" id="SM00867"/>
    </source>
</evidence>
<dbReference type="SUPFAM" id="SSF101874">
    <property type="entry name" value="YceI-like"/>
    <property type="match status" value="1"/>
</dbReference>
<dbReference type="EMBL" id="CP126969">
    <property type="protein sequence ID" value="WIM69023.1"/>
    <property type="molecule type" value="Genomic_DNA"/>
</dbReference>
<reference evidence="3 4" key="1">
    <citation type="submission" date="2023-05" db="EMBL/GenBank/DDBJ databases">
        <title>Corynebacterium suedekumii sp. nov. and Corynebacterium breve sp. nov. isolated from raw cow's milk.</title>
        <authorList>
            <person name="Baer M.K."/>
            <person name="Mehl L."/>
            <person name="Hellmuth R."/>
            <person name="Marke G."/>
            <person name="Lipski A."/>
        </authorList>
    </citation>
    <scope>NUCLEOTIDE SEQUENCE [LARGE SCALE GENOMIC DNA]</scope>
    <source>
        <strain evidence="3 4">R4</strain>
    </source>
</reference>
<comment type="similarity">
    <text evidence="1">Belongs to the UPF0312 family.</text>
</comment>
<proteinExistence type="inferred from homology"/>
<dbReference type="PANTHER" id="PTHR34406:SF1">
    <property type="entry name" value="PROTEIN YCEI"/>
    <property type="match status" value="1"/>
</dbReference>
<feature type="domain" description="Lipid/polyisoprenoid-binding YceI-like" evidence="2">
    <location>
        <begin position="57"/>
        <end position="228"/>
    </location>
</feature>
<dbReference type="Gene3D" id="2.40.128.110">
    <property type="entry name" value="Lipid/polyisoprenoid-binding, YceI-like"/>
    <property type="match status" value="1"/>
</dbReference>
<dbReference type="Pfam" id="PF04264">
    <property type="entry name" value="YceI"/>
    <property type="match status" value="1"/>
</dbReference>
<dbReference type="PANTHER" id="PTHR34406">
    <property type="entry name" value="PROTEIN YCEI"/>
    <property type="match status" value="1"/>
</dbReference>
<name>A0ABY8VK36_9CORY</name>
<keyword evidence="4" id="KW-1185">Reference proteome</keyword>
<dbReference type="InterPro" id="IPR007372">
    <property type="entry name" value="Lipid/polyisoprenoid-bd_YceI"/>
</dbReference>
<evidence type="ECO:0000313" key="4">
    <source>
        <dbReference type="Proteomes" id="UP001225598"/>
    </source>
</evidence>
<dbReference type="InterPro" id="IPR036761">
    <property type="entry name" value="TTHA0802/YceI-like_sf"/>
</dbReference>
<protein>
    <submittedName>
        <fullName evidence="3">YceI family protein</fullName>
    </submittedName>
</protein>